<comment type="caution">
    <text evidence="10">The sequence shown here is derived from an EMBL/GenBank/DDBJ whole genome shotgun (WGS) entry which is preliminary data.</text>
</comment>
<dbReference type="GO" id="GO:0004497">
    <property type="term" value="F:monooxygenase activity"/>
    <property type="evidence" value="ECO:0007669"/>
    <property type="project" value="UniProtKB-KW"/>
</dbReference>
<dbReference type="GO" id="GO:0016705">
    <property type="term" value="F:oxidoreductase activity, acting on paired donors, with incorporation or reduction of molecular oxygen"/>
    <property type="evidence" value="ECO:0007669"/>
    <property type="project" value="InterPro"/>
</dbReference>
<keyword evidence="5 9" id="KW-0560">Oxidoreductase</keyword>
<evidence type="ECO:0000256" key="5">
    <source>
        <dbReference type="ARBA" id="ARBA00023002"/>
    </source>
</evidence>
<dbReference type="GO" id="GO:0020037">
    <property type="term" value="F:heme binding"/>
    <property type="evidence" value="ECO:0007669"/>
    <property type="project" value="InterPro"/>
</dbReference>
<dbReference type="InterPro" id="IPR002401">
    <property type="entry name" value="Cyt_P450_E_grp-I"/>
</dbReference>
<dbReference type="SUPFAM" id="SSF48264">
    <property type="entry name" value="Cytochrome P450"/>
    <property type="match status" value="1"/>
</dbReference>
<organism evidence="10 11">
    <name type="scientific">Folsomia candida</name>
    <name type="common">Springtail</name>
    <dbReference type="NCBI Taxonomy" id="158441"/>
    <lineage>
        <taxon>Eukaryota</taxon>
        <taxon>Metazoa</taxon>
        <taxon>Ecdysozoa</taxon>
        <taxon>Arthropoda</taxon>
        <taxon>Hexapoda</taxon>
        <taxon>Collembola</taxon>
        <taxon>Entomobryomorpha</taxon>
        <taxon>Isotomoidea</taxon>
        <taxon>Isotomidae</taxon>
        <taxon>Proisotominae</taxon>
        <taxon>Folsomia</taxon>
    </lineage>
</organism>
<evidence type="ECO:0000256" key="9">
    <source>
        <dbReference type="RuleBase" id="RU000461"/>
    </source>
</evidence>
<dbReference type="EMBL" id="LNIX01000002">
    <property type="protein sequence ID" value="OXA60642.1"/>
    <property type="molecule type" value="Genomic_DNA"/>
</dbReference>
<reference evidence="10 11" key="1">
    <citation type="submission" date="2015-12" db="EMBL/GenBank/DDBJ databases">
        <title>The genome of Folsomia candida.</title>
        <authorList>
            <person name="Faddeeva A."/>
            <person name="Derks M.F."/>
            <person name="Anvar Y."/>
            <person name="Smit S."/>
            <person name="Van Straalen N."/>
            <person name="Roelofs D."/>
        </authorList>
    </citation>
    <scope>NUCLEOTIDE SEQUENCE [LARGE SCALE GENOMIC DNA]</scope>
    <source>
        <strain evidence="10 11">VU population</strain>
        <tissue evidence="10">Whole body</tissue>
    </source>
</reference>
<dbReference type="PROSITE" id="PS00086">
    <property type="entry name" value="CYTOCHROME_P450"/>
    <property type="match status" value="1"/>
</dbReference>
<dbReference type="GO" id="GO:0005506">
    <property type="term" value="F:iron ion binding"/>
    <property type="evidence" value="ECO:0007669"/>
    <property type="project" value="InterPro"/>
</dbReference>
<gene>
    <name evidence="10" type="ORF">Fcan01_06320</name>
</gene>
<sequence length="521" mass="59954">MEQSAETIQNAVLVWTLTVLKFIQHGIMQILNFFTFMFGNADGTNKESDKSDKPKLKSVKQIPGPAPLPIFGTTLTSPALKMTNLLKANEGRWKEFGPIVKEEHLWGFPMIHLLDADHIEYASKMIGNFRPGMEILTTYRSNHPDRYDSIGLTNAQGEEWEMLHGALSPLITNLNFIKSIAPAAAEMTADFKDLIKESGPYIEDVQSLVRKFAAESSFYNVFGRRMGFMFNEVPTNMQEFLHTHDRLWRAVHQSSYGFPWWKYFPTSLWNQNAKSESLLLDMMENMIQTSIKEDSTHEGLLGGLLDVKDVSYKTKRLLALETILGSGDSVISALTFALYWISRDKRVSNKLYEELKTILPTKDSELNYDELQKLPYLKACITESYRMSNPAPNIMRLVEQPLELGGYLIPAYSLLILQWGFAVMQEDSFYKPKEFLPERWIYEGNEPRFQPHRRSLMHPFGYGKRSCPGKRIVTLYVHVLLARIFRNFEVTGSCPLEPKYEWLIQPGNVLPLTFRERSDDE</sequence>
<evidence type="ECO:0000256" key="7">
    <source>
        <dbReference type="ARBA" id="ARBA00023033"/>
    </source>
</evidence>
<dbReference type="Pfam" id="PF00067">
    <property type="entry name" value="p450"/>
    <property type="match status" value="1"/>
</dbReference>
<dbReference type="InterPro" id="IPR036396">
    <property type="entry name" value="Cyt_P450_sf"/>
</dbReference>
<keyword evidence="3 8" id="KW-0349">Heme</keyword>
<evidence type="ECO:0000256" key="1">
    <source>
        <dbReference type="ARBA" id="ARBA00001971"/>
    </source>
</evidence>
<accession>A0A226ESR0</accession>
<comment type="cofactor">
    <cofactor evidence="1 8">
        <name>heme</name>
        <dbReference type="ChEBI" id="CHEBI:30413"/>
    </cofactor>
</comment>
<dbReference type="OMA" id="KQFCPER"/>
<comment type="similarity">
    <text evidence="2 9">Belongs to the cytochrome P450 family.</text>
</comment>
<dbReference type="Proteomes" id="UP000198287">
    <property type="component" value="Unassembled WGS sequence"/>
</dbReference>
<dbReference type="Gene3D" id="1.10.630.10">
    <property type="entry name" value="Cytochrome P450"/>
    <property type="match status" value="1"/>
</dbReference>
<evidence type="ECO:0000313" key="11">
    <source>
        <dbReference type="Proteomes" id="UP000198287"/>
    </source>
</evidence>
<name>A0A226ESR0_FOLCA</name>
<evidence type="ECO:0000256" key="2">
    <source>
        <dbReference type="ARBA" id="ARBA00010617"/>
    </source>
</evidence>
<evidence type="ECO:0000256" key="4">
    <source>
        <dbReference type="ARBA" id="ARBA00022723"/>
    </source>
</evidence>
<keyword evidence="11" id="KW-1185">Reference proteome</keyword>
<dbReference type="PANTHER" id="PTHR24279:SF120">
    <property type="entry name" value="CYTOCHROME P450"/>
    <property type="match status" value="1"/>
</dbReference>
<dbReference type="InterPro" id="IPR001128">
    <property type="entry name" value="Cyt_P450"/>
</dbReference>
<feature type="binding site" description="axial binding residue" evidence="8">
    <location>
        <position position="467"/>
    </location>
    <ligand>
        <name>heme</name>
        <dbReference type="ChEBI" id="CHEBI:30413"/>
    </ligand>
    <ligandPart>
        <name>Fe</name>
        <dbReference type="ChEBI" id="CHEBI:18248"/>
    </ligandPart>
</feature>
<dbReference type="InterPro" id="IPR017972">
    <property type="entry name" value="Cyt_P450_CS"/>
</dbReference>
<evidence type="ECO:0000313" key="10">
    <source>
        <dbReference type="EMBL" id="OXA60642.1"/>
    </source>
</evidence>
<dbReference type="AlphaFoldDB" id="A0A226ESR0"/>
<evidence type="ECO:0000256" key="3">
    <source>
        <dbReference type="ARBA" id="ARBA00022617"/>
    </source>
</evidence>
<dbReference type="OrthoDB" id="3945418at2759"/>
<dbReference type="PANTHER" id="PTHR24279">
    <property type="entry name" value="CYTOCHROME P450"/>
    <property type="match status" value="1"/>
</dbReference>
<keyword evidence="4 8" id="KW-0479">Metal-binding</keyword>
<evidence type="ECO:0000256" key="8">
    <source>
        <dbReference type="PIRSR" id="PIRSR602401-1"/>
    </source>
</evidence>
<evidence type="ECO:0000256" key="6">
    <source>
        <dbReference type="ARBA" id="ARBA00023004"/>
    </source>
</evidence>
<dbReference type="STRING" id="158441.A0A226ESR0"/>
<dbReference type="PRINTS" id="PR00463">
    <property type="entry name" value="EP450I"/>
</dbReference>
<proteinExistence type="inferred from homology"/>
<protein>
    <submittedName>
        <fullName evidence="10">Ecdysone 20-monooxygenase</fullName>
    </submittedName>
</protein>
<keyword evidence="6 8" id="KW-0408">Iron</keyword>
<dbReference type="InterPro" id="IPR050479">
    <property type="entry name" value="CYP11_CYP27_families"/>
</dbReference>
<keyword evidence="7 9" id="KW-0503">Monooxygenase</keyword>